<dbReference type="OrthoDB" id="9802795at2"/>
<evidence type="ECO:0000256" key="1">
    <source>
        <dbReference type="ARBA" id="ARBA00022490"/>
    </source>
</evidence>
<evidence type="ECO:0000313" key="11">
    <source>
        <dbReference type="Proteomes" id="UP000295212"/>
    </source>
</evidence>
<name>A0A4V3DQ05_9GAMM</name>
<dbReference type="Proteomes" id="UP000295212">
    <property type="component" value="Unassembled WGS sequence"/>
</dbReference>
<dbReference type="NCBIfam" id="TIGR00237">
    <property type="entry name" value="xseA"/>
    <property type="match status" value="1"/>
</dbReference>
<dbReference type="InterPro" id="IPR025824">
    <property type="entry name" value="OB-fold_nuc-bd_dom"/>
</dbReference>
<feature type="coiled-coil region" evidence="7">
    <location>
        <begin position="268"/>
        <end position="338"/>
    </location>
</feature>
<comment type="caution">
    <text evidence="10">The sequence shown here is derived from an EMBL/GenBank/DDBJ whole genome shotgun (WGS) entry which is preliminary data.</text>
</comment>
<evidence type="ECO:0000313" key="10">
    <source>
        <dbReference type="EMBL" id="TDR54316.1"/>
    </source>
</evidence>
<proteinExistence type="inferred from homology"/>
<dbReference type="GO" id="GO:0005737">
    <property type="term" value="C:cytoplasm"/>
    <property type="evidence" value="ECO:0007669"/>
    <property type="project" value="UniProtKB-SubCell"/>
</dbReference>
<evidence type="ECO:0000259" key="8">
    <source>
        <dbReference type="Pfam" id="PF02601"/>
    </source>
</evidence>
<dbReference type="Pfam" id="PF13742">
    <property type="entry name" value="tRNA_anti_2"/>
    <property type="match status" value="1"/>
</dbReference>
<dbReference type="InterPro" id="IPR003753">
    <property type="entry name" value="Exonuc_VII_L"/>
</dbReference>
<evidence type="ECO:0000256" key="3">
    <source>
        <dbReference type="ARBA" id="ARBA00022801"/>
    </source>
</evidence>
<dbReference type="PANTHER" id="PTHR30008">
    <property type="entry name" value="EXODEOXYRIBONUCLEASE 7 LARGE SUBUNIT"/>
    <property type="match status" value="1"/>
</dbReference>
<reference evidence="10 11" key="1">
    <citation type="submission" date="2019-03" db="EMBL/GenBank/DDBJ databases">
        <title>Genomic Encyclopedia of Type Strains, Phase III (KMG-III): the genomes of soil and plant-associated and newly described type strains.</title>
        <authorList>
            <person name="Whitman W."/>
        </authorList>
    </citation>
    <scope>NUCLEOTIDE SEQUENCE [LARGE SCALE GENOMIC DNA]</scope>
    <source>
        <strain evidence="10 11">CECT 5797</strain>
    </source>
</reference>
<dbReference type="GO" id="GO:0008855">
    <property type="term" value="F:exodeoxyribonuclease VII activity"/>
    <property type="evidence" value="ECO:0007669"/>
    <property type="project" value="UniProtKB-UniRule"/>
</dbReference>
<feature type="domain" description="Exonuclease VII large subunit C-terminal" evidence="8">
    <location>
        <begin position="128"/>
        <end position="438"/>
    </location>
</feature>
<organism evidence="10 11">
    <name type="scientific">Halomonas ventosae</name>
    <dbReference type="NCBI Taxonomy" id="229007"/>
    <lineage>
        <taxon>Bacteria</taxon>
        <taxon>Pseudomonadati</taxon>
        <taxon>Pseudomonadota</taxon>
        <taxon>Gammaproteobacteria</taxon>
        <taxon>Oceanospirillales</taxon>
        <taxon>Halomonadaceae</taxon>
        <taxon>Halomonas</taxon>
    </lineage>
</organism>
<feature type="domain" description="OB-fold nucleic acid binding" evidence="9">
    <location>
        <begin position="9"/>
        <end position="101"/>
    </location>
</feature>
<protein>
    <recommendedName>
        <fullName evidence="5">Exodeoxyribonuclease 7 large subunit</fullName>
        <ecNumber evidence="5">3.1.11.6</ecNumber>
    </recommendedName>
    <alternativeName>
        <fullName evidence="5">Exodeoxyribonuclease VII large subunit</fullName>
        <shortName evidence="5">Exonuclease VII large subunit</shortName>
    </alternativeName>
</protein>
<dbReference type="Pfam" id="PF02601">
    <property type="entry name" value="Exonuc_VII_L"/>
    <property type="match status" value="1"/>
</dbReference>
<accession>A0A4V3DQ05</accession>
<dbReference type="AlphaFoldDB" id="A0A4V3DQ05"/>
<dbReference type="GO" id="GO:0006308">
    <property type="term" value="P:DNA catabolic process"/>
    <property type="evidence" value="ECO:0007669"/>
    <property type="project" value="UniProtKB-UniRule"/>
</dbReference>
<dbReference type="Gene3D" id="2.40.50.1010">
    <property type="match status" value="1"/>
</dbReference>
<keyword evidence="4 5" id="KW-0269">Exonuclease</keyword>
<sequence length="458" mass="50829">MPRPEDTPLSVSELNRRARQALEQDVGEVWVEGELSGVSRPGSGHIYFTLKDERAQLRCALFRTRARFVAAPLRDGDRVKVRGQVSLFEPRGDYQLVVEAVQAAGEGELLAAFERLKARLAAEGVFANARPLPYPPRHLLVLTSPTGAAIRDVLAVLAARWPLTQVTLIPVPVQGREAAPAMISALGLLNRQQALDPARDAILITRGGGSLEDLWAFNDEHLARAIFHSRLPVMSAVGHEVDVTLADFAADVRAPTPSAAAEQLVPDRRERRHRLERLAERLTRAQRARLETEAQRLDHLRARLRHPGEVLAARRGQLDQLEGRLQRAMQARLATERRREHHLRQRLALRSPDRLVEQAGQRLTRARWRLHQAMPRALARHRERLGGLVRELQAVSPLAVLGRGYAILEDAEGRVVRRAADTTPGQALEARLGEGRLALTVTGIEADVDADDPRSHGG</sequence>
<evidence type="ECO:0000256" key="7">
    <source>
        <dbReference type="SAM" id="Coils"/>
    </source>
</evidence>
<dbReference type="EMBL" id="SNZJ01000007">
    <property type="protein sequence ID" value="TDR54316.1"/>
    <property type="molecule type" value="Genomic_DNA"/>
</dbReference>
<dbReference type="HAMAP" id="MF_00378">
    <property type="entry name" value="Exonuc_7_L"/>
    <property type="match status" value="1"/>
</dbReference>
<evidence type="ECO:0000256" key="4">
    <source>
        <dbReference type="ARBA" id="ARBA00022839"/>
    </source>
</evidence>
<dbReference type="InterPro" id="IPR020579">
    <property type="entry name" value="Exonuc_VII_lsu_C"/>
</dbReference>
<comment type="catalytic activity">
    <reaction evidence="5 6">
        <text>Exonucleolytic cleavage in either 5'- to 3'- or 3'- to 5'-direction to yield nucleoside 5'-phosphates.</text>
        <dbReference type="EC" id="3.1.11.6"/>
    </reaction>
</comment>
<evidence type="ECO:0000256" key="5">
    <source>
        <dbReference type="HAMAP-Rule" id="MF_00378"/>
    </source>
</evidence>
<comment type="similarity">
    <text evidence="5 6">Belongs to the XseA family.</text>
</comment>
<dbReference type="GO" id="GO:0009318">
    <property type="term" value="C:exodeoxyribonuclease VII complex"/>
    <property type="evidence" value="ECO:0007669"/>
    <property type="project" value="UniProtKB-UniRule"/>
</dbReference>
<keyword evidence="7" id="KW-0175">Coiled coil</keyword>
<keyword evidence="1 5" id="KW-0963">Cytoplasm</keyword>
<keyword evidence="3 5" id="KW-0378">Hydrolase</keyword>
<evidence type="ECO:0000256" key="6">
    <source>
        <dbReference type="RuleBase" id="RU004355"/>
    </source>
</evidence>
<dbReference type="CDD" id="cd04489">
    <property type="entry name" value="ExoVII_LU_OBF"/>
    <property type="match status" value="1"/>
</dbReference>
<dbReference type="PANTHER" id="PTHR30008:SF0">
    <property type="entry name" value="EXODEOXYRIBONUCLEASE 7 LARGE SUBUNIT"/>
    <property type="match status" value="1"/>
</dbReference>
<dbReference type="EC" id="3.1.11.6" evidence="5"/>
<comment type="subunit">
    <text evidence="5">Heterooligomer composed of large and small subunits.</text>
</comment>
<comment type="function">
    <text evidence="5">Bidirectionally degrades single-stranded DNA into large acid-insoluble oligonucleotides, which are then degraded further into small acid-soluble oligonucleotides.</text>
</comment>
<keyword evidence="2 5" id="KW-0540">Nuclease</keyword>
<evidence type="ECO:0000256" key="2">
    <source>
        <dbReference type="ARBA" id="ARBA00022722"/>
    </source>
</evidence>
<gene>
    <name evidence="5" type="primary">xseA</name>
    <name evidence="10" type="ORF">DFP85_10789</name>
</gene>
<dbReference type="GO" id="GO:0003676">
    <property type="term" value="F:nucleic acid binding"/>
    <property type="evidence" value="ECO:0007669"/>
    <property type="project" value="InterPro"/>
</dbReference>
<comment type="subcellular location">
    <subcellularLocation>
        <location evidence="5 6">Cytoplasm</location>
    </subcellularLocation>
</comment>
<dbReference type="RefSeq" id="WP_133635737.1">
    <property type="nucleotide sequence ID" value="NZ_SNZJ01000007.1"/>
</dbReference>
<evidence type="ECO:0000259" key="9">
    <source>
        <dbReference type="Pfam" id="PF13742"/>
    </source>
</evidence>